<reference evidence="3" key="1">
    <citation type="journal article" date="2019" name="Int. J. Syst. Evol. Microbiol.">
        <title>The Global Catalogue of Microorganisms (GCM) 10K type strain sequencing project: providing services to taxonomists for standard genome sequencing and annotation.</title>
        <authorList>
            <consortium name="The Broad Institute Genomics Platform"/>
            <consortium name="The Broad Institute Genome Sequencing Center for Infectious Disease"/>
            <person name="Wu L."/>
            <person name="Ma J."/>
        </authorList>
    </citation>
    <scope>NUCLEOTIDE SEQUENCE [LARGE SCALE GENOMIC DNA]</scope>
    <source>
        <strain evidence="3">TBRC 5832</strain>
    </source>
</reference>
<protein>
    <submittedName>
        <fullName evidence="2">Uncharacterized protein</fullName>
    </submittedName>
</protein>
<evidence type="ECO:0000313" key="2">
    <source>
        <dbReference type="EMBL" id="MFC4072344.1"/>
    </source>
</evidence>
<dbReference type="RefSeq" id="WP_378073222.1">
    <property type="nucleotide sequence ID" value="NZ_JBHSBL010000035.1"/>
</dbReference>
<dbReference type="EMBL" id="JBHSBL010000035">
    <property type="protein sequence ID" value="MFC4072344.1"/>
    <property type="molecule type" value="Genomic_DNA"/>
</dbReference>
<evidence type="ECO:0000313" key="3">
    <source>
        <dbReference type="Proteomes" id="UP001595867"/>
    </source>
</evidence>
<keyword evidence="3" id="KW-1185">Reference proteome</keyword>
<evidence type="ECO:0000256" key="1">
    <source>
        <dbReference type="SAM" id="MobiDB-lite"/>
    </source>
</evidence>
<gene>
    <name evidence="2" type="ORF">ACFO0C_46085</name>
</gene>
<proteinExistence type="predicted"/>
<comment type="caution">
    <text evidence="2">The sequence shown here is derived from an EMBL/GenBank/DDBJ whole genome shotgun (WGS) entry which is preliminary data.</text>
</comment>
<accession>A0ABV8J6Y1</accession>
<dbReference type="Proteomes" id="UP001595867">
    <property type="component" value="Unassembled WGS sequence"/>
</dbReference>
<name>A0ABV8J6Y1_9ACTN</name>
<feature type="region of interest" description="Disordered" evidence="1">
    <location>
        <begin position="1"/>
        <end position="22"/>
    </location>
</feature>
<sequence length="181" mass="18844">MTRPVPAYPDATRPGRSPSVSSAGAARIVGFSLGHATLAEADHWIQAIVPPPVLACTHLVSEPFPHVAISLLTTHALETAPELEPAATTAASGQFGRAVRFPGVERLTGALTVSEILQRSSIARVEVLGSGPAAPETIVETGDFVRPQFRNGELILVTTPAAGGTLVPFETRTPTPCCADH</sequence>
<organism evidence="2 3">
    <name type="scientific">Actinoplanes subglobosus</name>
    <dbReference type="NCBI Taxonomy" id="1547892"/>
    <lineage>
        <taxon>Bacteria</taxon>
        <taxon>Bacillati</taxon>
        <taxon>Actinomycetota</taxon>
        <taxon>Actinomycetes</taxon>
        <taxon>Micromonosporales</taxon>
        <taxon>Micromonosporaceae</taxon>
        <taxon>Actinoplanes</taxon>
    </lineage>
</organism>